<dbReference type="InterPro" id="IPR000719">
    <property type="entry name" value="Prot_kinase_dom"/>
</dbReference>
<accession>A0AAV2Z2I1</accession>
<dbReference type="GO" id="GO:0005634">
    <property type="term" value="C:nucleus"/>
    <property type="evidence" value="ECO:0007669"/>
    <property type="project" value="TreeGrafter"/>
</dbReference>
<keyword evidence="5" id="KW-0067">ATP-binding</keyword>
<dbReference type="AlphaFoldDB" id="A0AAV2Z2I1"/>
<dbReference type="PROSITE" id="PS50011">
    <property type="entry name" value="PROTEIN_KINASE_DOM"/>
    <property type="match status" value="1"/>
</dbReference>
<dbReference type="PANTHER" id="PTHR24345">
    <property type="entry name" value="SERINE/THREONINE-PROTEIN KINASE PLK"/>
    <property type="match status" value="1"/>
</dbReference>
<evidence type="ECO:0000259" key="6">
    <source>
        <dbReference type="PROSITE" id="PS50011"/>
    </source>
</evidence>
<keyword evidence="4" id="KW-0418">Kinase</keyword>
<feature type="domain" description="Protein kinase" evidence="6">
    <location>
        <begin position="19"/>
        <end position="294"/>
    </location>
</feature>
<reference evidence="7" key="2">
    <citation type="journal article" date="2023" name="Microbiol Resour">
        <title>Decontamination and Annotation of the Draft Genome Sequence of the Oomycete Lagenidium giganteum ARSEF 373.</title>
        <authorList>
            <person name="Morgan W.R."/>
            <person name="Tartar A."/>
        </authorList>
    </citation>
    <scope>NUCLEOTIDE SEQUENCE</scope>
    <source>
        <strain evidence="7">ARSEF 373</strain>
    </source>
</reference>
<evidence type="ECO:0000256" key="5">
    <source>
        <dbReference type="ARBA" id="ARBA00022840"/>
    </source>
</evidence>
<dbReference type="GO" id="GO:0005524">
    <property type="term" value="F:ATP binding"/>
    <property type="evidence" value="ECO:0007669"/>
    <property type="project" value="UniProtKB-KW"/>
</dbReference>
<gene>
    <name evidence="7" type="ORF">N0F65_011527</name>
</gene>
<proteinExistence type="predicted"/>
<evidence type="ECO:0000256" key="3">
    <source>
        <dbReference type="ARBA" id="ARBA00022741"/>
    </source>
</evidence>
<dbReference type="Proteomes" id="UP001146120">
    <property type="component" value="Unassembled WGS sequence"/>
</dbReference>
<dbReference type="EMBL" id="DAKRPA010000045">
    <property type="protein sequence ID" value="DBA01556.1"/>
    <property type="molecule type" value="Genomic_DNA"/>
</dbReference>
<keyword evidence="8" id="KW-1185">Reference proteome</keyword>
<dbReference type="Pfam" id="PF00069">
    <property type="entry name" value="Pkinase"/>
    <property type="match status" value="1"/>
</dbReference>
<dbReference type="SUPFAM" id="SSF56112">
    <property type="entry name" value="Protein kinase-like (PK-like)"/>
    <property type="match status" value="1"/>
</dbReference>
<keyword evidence="3" id="KW-0547">Nucleotide-binding</keyword>
<dbReference type="InterPro" id="IPR011009">
    <property type="entry name" value="Kinase-like_dom_sf"/>
</dbReference>
<dbReference type="Gene3D" id="1.10.510.10">
    <property type="entry name" value="Transferase(Phosphotransferase) domain 1"/>
    <property type="match status" value="1"/>
</dbReference>
<keyword evidence="2" id="KW-0808">Transferase</keyword>
<name>A0AAV2Z2I1_9STRA</name>
<sequence length="296" mass="33058">MCRGAPRLTFDLPPAAATIGLPMVLGNAQFGEVILCEQYSSAKVDPAQPERVAVKSIDTHVMQRRLAAGETSEDPMQEIEVYAKVRAAGNHPNIVACEDVRASNHVVELVMEFCDQGDLWTHLSKQPESRLDEQDALRKFEQVARGLDFLHREIGVAHRDLSPENVLLHDGECKIADFGLSISTTARPSDTVGKWYYMAPEVAAGREYDPVQADMWSLGVILFIMLTGAPLVERAHVSNKAFNAFCLWGLERFLTDWGMIDLFQRSTIDLCQRLLQVLPSARITMEEVLKHPALCR</sequence>
<comment type="caution">
    <text evidence="7">The sequence shown here is derived from an EMBL/GenBank/DDBJ whole genome shotgun (WGS) entry which is preliminary data.</text>
</comment>
<evidence type="ECO:0000313" key="8">
    <source>
        <dbReference type="Proteomes" id="UP001146120"/>
    </source>
</evidence>
<evidence type="ECO:0000256" key="2">
    <source>
        <dbReference type="ARBA" id="ARBA00022679"/>
    </source>
</evidence>
<evidence type="ECO:0000256" key="1">
    <source>
        <dbReference type="ARBA" id="ARBA00022527"/>
    </source>
</evidence>
<organism evidence="7 8">
    <name type="scientific">Lagenidium giganteum</name>
    <dbReference type="NCBI Taxonomy" id="4803"/>
    <lineage>
        <taxon>Eukaryota</taxon>
        <taxon>Sar</taxon>
        <taxon>Stramenopiles</taxon>
        <taxon>Oomycota</taxon>
        <taxon>Peronosporomycetes</taxon>
        <taxon>Pythiales</taxon>
        <taxon>Pythiaceae</taxon>
    </lineage>
</organism>
<evidence type="ECO:0000256" key="4">
    <source>
        <dbReference type="ARBA" id="ARBA00022777"/>
    </source>
</evidence>
<evidence type="ECO:0000313" key="7">
    <source>
        <dbReference type="EMBL" id="DBA01556.1"/>
    </source>
</evidence>
<dbReference type="GO" id="GO:0004674">
    <property type="term" value="F:protein serine/threonine kinase activity"/>
    <property type="evidence" value="ECO:0007669"/>
    <property type="project" value="UniProtKB-KW"/>
</dbReference>
<keyword evidence="1" id="KW-0723">Serine/threonine-protein kinase</keyword>
<reference evidence="7" key="1">
    <citation type="submission" date="2022-11" db="EMBL/GenBank/DDBJ databases">
        <authorList>
            <person name="Morgan W.R."/>
            <person name="Tartar A."/>
        </authorList>
    </citation>
    <scope>NUCLEOTIDE SEQUENCE</scope>
    <source>
        <strain evidence="7">ARSEF 373</strain>
    </source>
</reference>
<protein>
    <recommendedName>
        <fullName evidence="6">Protein kinase domain-containing protein</fullName>
    </recommendedName>
</protein>
<dbReference type="PANTHER" id="PTHR24345:SF91">
    <property type="entry name" value="SERINE_THREONINE-PROTEIN KINASE PLK4"/>
    <property type="match status" value="1"/>
</dbReference>